<keyword evidence="3" id="KW-1185">Reference proteome</keyword>
<feature type="compositionally biased region" description="Low complexity" evidence="1">
    <location>
        <begin position="188"/>
        <end position="200"/>
    </location>
</feature>
<dbReference type="OrthoDB" id="3240950at2759"/>
<feature type="compositionally biased region" description="Polar residues" evidence="1">
    <location>
        <begin position="22"/>
        <end position="40"/>
    </location>
</feature>
<feature type="compositionally biased region" description="Basic and acidic residues" evidence="1">
    <location>
        <begin position="132"/>
        <end position="143"/>
    </location>
</feature>
<feature type="compositionally biased region" description="Basic and acidic residues" evidence="1">
    <location>
        <begin position="152"/>
        <end position="174"/>
    </location>
</feature>
<comment type="caution">
    <text evidence="2">The sequence shown here is derived from an EMBL/GenBank/DDBJ whole genome shotgun (WGS) entry which is preliminary data.</text>
</comment>
<evidence type="ECO:0000313" key="2">
    <source>
        <dbReference type="EMBL" id="TRM68008.1"/>
    </source>
</evidence>
<dbReference type="AlphaFoldDB" id="A0A550CT90"/>
<reference evidence="2 3" key="1">
    <citation type="journal article" date="2019" name="New Phytol.">
        <title>Comparative genomics reveals unique wood-decay strategies and fruiting body development in the Schizophyllaceae.</title>
        <authorList>
            <person name="Almasi E."/>
            <person name="Sahu N."/>
            <person name="Krizsan K."/>
            <person name="Balint B."/>
            <person name="Kovacs G.M."/>
            <person name="Kiss B."/>
            <person name="Cseklye J."/>
            <person name="Drula E."/>
            <person name="Henrissat B."/>
            <person name="Nagy I."/>
            <person name="Chovatia M."/>
            <person name="Adam C."/>
            <person name="LaButti K."/>
            <person name="Lipzen A."/>
            <person name="Riley R."/>
            <person name="Grigoriev I.V."/>
            <person name="Nagy L.G."/>
        </authorList>
    </citation>
    <scope>NUCLEOTIDE SEQUENCE [LARGE SCALE GENOMIC DNA]</scope>
    <source>
        <strain evidence="2 3">NL-1724</strain>
    </source>
</reference>
<protein>
    <submittedName>
        <fullName evidence="2">Uncharacterized protein</fullName>
    </submittedName>
</protein>
<feature type="compositionally biased region" description="Basic and acidic residues" evidence="1">
    <location>
        <begin position="231"/>
        <end position="243"/>
    </location>
</feature>
<accession>A0A550CT90</accession>
<evidence type="ECO:0000313" key="3">
    <source>
        <dbReference type="Proteomes" id="UP000320762"/>
    </source>
</evidence>
<feature type="compositionally biased region" description="Polar residues" evidence="1">
    <location>
        <begin position="64"/>
        <end position="78"/>
    </location>
</feature>
<feature type="compositionally biased region" description="Basic residues" evidence="1">
    <location>
        <begin position="201"/>
        <end position="220"/>
    </location>
</feature>
<dbReference type="Proteomes" id="UP000320762">
    <property type="component" value="Unassembled WGS sequence"/>
</dbReference>
<dbReference type="EMBL" id="VDMD01000002">
    <property type="protein sequence ID" value="TRM68008.1"/>
    <property type="molecule type" value="Genomic_DNA"/>
</dbReference>
<proteinExistence type="predicted"/>
<gene>
    <name evidence="2" type="ORF">BD626DRAFT_109678</name>
</gene>
<feature type="region of interest" description="Disordered" evidence="1">
    <location>
        <begin position="1"/>
        <end position="252"/>
    </location>
</feature>
<sequence length="420" mass="46558">MAKFNLFKAFSKKKGTKEVPNHASSSDSRSMGTAAPSTYSKNKKLRKSKPGNAYERGYQPPLSPIQSVGTVPTETQGSHYGGHVPVSLRDEGFLPPPGAHSLRTSTGLQRGPTMQARSRRHGTSQVAGSSRARHDSPLEKEYEPTIFATPTTHHEGTRAGTHRSDDDSPTRYEGSHYTGTHRSRHSPTRYTGTHYTGTHHAPTHHTGTHHTASHGGHRRAASQQVPTVAHTHRDHDRERERDRGRRRHRSATAPVIVPPEPMRAARTVHEGVNQRPEIVKIPHAGEPSDFYIVPDGVDVEFRDAMGNVLQKVGDPDSNLPRRVRPLIIQDENGRELARVGDFSRVRSNWQPSPGRQRVSAPFPGKLEPNNGIMLVDERGTFRTMCVYHMSLPVSSFPYLPLACPAKATTYDRTTSPSRCD</sequence>
<evidence type="ECO:0000256" key="1">
    <source>
        <dbReference type="SAM" id="MobiDB-lite"/>
    </source>
</evidence>
<organism evidence="2 3">
    <name type="scientific">Schizophyllum amplum</name>
    <dbReference type="NCBI Taxonomy" id="97359"/>
    <lineage>
        <taxon>Eukaryota</taxon>
        <taxon>Fungi</taxon>
        <taxon>Dikarya</taxon>
        <taxon>Basidiomycota</taxon>
        <taxon>Agaricomycotina</taxon>
        <taxon>Agaricomycetes</taxon>
        <taxon>Agaricomycetidae</taxon>
        <taxon>Agaricales</taxon>
        <taxon>Schizophyllaceae</taxon>
        <taxon>Schizophyllum</taxon>
    </lineage>
</organism>
<name>A0A550CT90_9AGAR</name>